<dbReference type="Gene3D" id="1.20.970.10">
    <property type="entry name" value="Transferase, Pyrimidine Nucleoside Phosphorylase, Chain C"/>
    <property type="match status" value="1"/>
</dbReference>
<evidence type="ECO:0000256" key="1">
    <source>
        <dbReference type="ARBA" id="ARBA00022676"/>
    </source>
</evidence>
<dbReference type="GO" id="GO:0000162">
    <property type="term" value="P:L-tryptophan biosynthetic process"/>
    <property type="evidence" value="ECO:0007669"/>
    <property type="project" value="InterPro"/>
</dbReference>
<keyword evidence="5" id="KW-1185">Reference proteome</keyword>
<dbReference type="RefSeq" id="WP_189608451.1">
    <property type="nucleotide sequence ID" value="NZ_BMXR01000004.1"/>
</dbReference>
<dbReference type="Gene3D" id="3.40.1030.10">
    <property type="entry name" value="Nucleoside phosphorylase/phosphoribosyltransferase catalytic domain"/>
    <property type="match status" value="1"/>
</dbReference>
<dbReference type="InterPro" id="IPR005940">
    <property type="entry name" value="Anthranilate_Pribosyl_Tfrase"/>
</dbReference>
<dbReference type="GO" id="GO:0005829">
    <property type="term" value="C:cytosol"/>
    <property type="evidence" value="ECO:0007669"/>
    <property type="project" value="TreeGrafter"/>
</dbReference>
<dbReference type="PANTHER" id="PTHR43285:SF2">
    <property type="entry name" value="ANTHRANILATE PHOSPHORIBOSYLTRANSFERASE"/>
    <property type="match status" value="1"/>
</dbReference>
<evidence type="ECO:0000259" key="3">
    <source>
        <dbReference type="Pfam" id="PF02885"/>
    </source>
</evidence>
<dbReference type="AlphaFoldDB" id="A0A918K7H5"/>
<dbReference type="Proteomes" id="UP000626148">
    <property type="component" value="Unassembled WGS sequence"/>
</dbReference>
<dbReference type="NCBIfam" id="NF006564">
    <property type="entry name" value="PRK09071.1"/>
    <property type="match status" value="1"/>
</dbReference>
<reference evidence="4" key="1">
    <citation type="journal article" date="2014" name="Int. J. Syst. Evol. Microbiol.">
        <title>Complete genome sequence of Corynebacterium casei LMG S-19264T (=DSM 44701T), isolated from a smear-ripened cheese.</title>
        <authorList>
            <consortium name="US DOE Joint Genome Institute (JGI-PGF)"/>
            <person name="Walter F."/>
            <person name="Albersmeier A."/>
            <person name="Kalinowski J."/>
            <person name="Ruckert C."/>
        </authorList>
    </citation>
    <scope>NUCLEOTIDE SEQUENCE</scope>
    <source>
        <strain evidence="4">KCTC 22169</strain>
    </source>
</reference>
<reference evidence="4" key="2">
    <citation type="submission" date="2020-09" db="EMBL/GenBank/DDBJ databases">
        <authorList>
            <person name="Sun Q."/>
            <person name="Kim S."/>
        </authorList>
    </citation>
    <scope>NUCLEOTIDE SEQUENCE</scope>
    <source>
        <strain evidence="4">KCTC 22169</strain>
    </source>
</reference>
<accession>A0A918K7H5</accession>
<dbReference type="SUPFAM" id="SSF52418">
    <property type="entry name" value="Nucleoside phosphorylase/phosphoribosyltransferase catalytic domain"/>
    <property type="match status" value="1"/>
</dbReference>
<dbReference type="GO" id="GO:0004048">
    <property type="term" value="F:anthranilate phosphoribosyltransferase activity"/>
    <property type="evidence" value="ECO:0007669"/>
    <property type="project" value="InterPro"/>
</dbReference>
<dbReference type="InterPro" id="IPR017459">
    <property type="entry name" value="Glycosyl_Trfase_fam3_N_dom"/>
</dbReference>
<evidence type="ECO:0000256" key="2">
    <source>
        <dbReference type="ARBA" id="ARBA00022679"/>
    </source>
</evidence>
<gene>
    <name evidence="4" type="ORF">GCM10007392_20670</name>
</gene>
<feature type="domain" description="Glycosyl transferase family 3 N-terminal" evidence="3">
    <location>
        <begin position="10"/>
        <end position="73"/>
    </location>
</feature>
<dbReference type="InterPro" id="IPR036320">
    <property type="entry name" value="Glycosyl_Trfase_fam3_N_dom_sf"/>
</dbReference>
<name>A0A918K7H5_9GAMM</name>
<proteinExistence type="predicted"/>
<keyword evidence="1" id="KW-0328">Glycosyltransferase</keyword>
<dbReference type="SUPFAM" id="SSF47648">
    <property type="entry name" value="Nucleoside phosphorylase/phosphoribosyltransferase N-terminal domain"/>
    <property type="match status" value="1"/>
</dbReference>
<keyword evidence="2" id="KW-0808">Transferase</keyword>
<dbReference type="EMBL" id="BMXR01000004">
    <property type="protein sequence ID" value="GGX53040.1"/>
    <property type="molecule type" value="Genomic_DNA"/>
</dbReference>
<protein>
    <recommendedName>
        <fullName evidence="3">Glycosyl transferase family 3 N-terminal domain-containing protein</fullName>
    </recommendedName>
</protein>
<dbReference type="PANTHER" id="PTHR43285">
    <property type="entry name" value="ANTHRANILATE PHOSPHORIBOSYLTRANSFERASE"/>
    <property type="match status" value="1"/>
</dbReference>
<evidence type="ECO:0000313" key="5">
    <source>
        <dbReference type="Proteomes" id="UP000626148"/>
    </source>
</evidence>
<dbReference type="InterPro" id="IPR035902">
    <property type="entry name" value="Nuc_phospho_transferase"/>
</dbReference>
<comment type="caution">
    <text evidence="4">The sequence shown here is derived from an EMBL/GenBank/DDBJ whole genome shotgun (WGS) entry which is preliminary data.</text>
</comment>
<dbReference type="Pfam" id="PF02885">
    <property type="entry name" value="Glycos_trans_3N"/>
    <property type="match status" value="1"/>
</dbReference>
<sequence>MTDSLTFPGIIRALGRGKNGTRSLTREEACFAMTEILANRETPAQLGALLMLMRVKEEIPEELAGMAEAARQSLPAWRGRDIAIDWPAYAGKRKQPSWYVLAALALARGGYPIFMHGGGEHTAGRQYARQVCLALDVPIAADWEQAQSLSLEHPLVYCPLVNFLPKLSSIIDMKAELGLRSPVNTLVRNLNPTGARTSLQGMFHPSYKALHHETACLLGDDRNVVLKGDSGEFEVRPDSDSTVSVQAPEHPKSFEFPRVLQKRAVRPDAPSMEALLDTWYGREVPEYGLAAVLQTMALVLMVADGSKLESAREKASHLWENRLL</sequence>
<organism evidence="4 5">
    <name type="scientific">Saccharospirillum salsuginis</name>
    <dbReference type="NCBI Taxonomy" id="418750"/>
    <lineage>
        <taxon>Bacteria</taxon>
        <taxon>Pseudomonadati</taxon>
        <taxon>Pseudomonadota</taxon>
        <taxon>Gammaproteobacteria</taxon>
        <taxon>Oceanospirillales</taxon>
        <taxon>Saccharospirillaceae</taxon>
        <taxon>Saccharospirillum</taxon>
    </lineage>
</organism>
<evidence type="ECO:0000313" key="4">
    <source>
        <dbReference type="EMBL" id="GGX53040.1"/>
    </source>
</evidence>